<dbReference type="STRING" id="442562.Rumeso_04017"/>
<dbReference type="RefSeq" id="WP_245639107.1">
    <property type="nucleotide sequence ID" value="NZ_KK088542.1"/>
</dbReference>
<evidence type="ECO:0000313" key="3">
    <source>
        <dbReference type="Proteomes" id="UP000019666"/>
    </source>
</evidence>
<comment type="caution">
    <text evidence="2">The sequence shown here is derived from an EMBL/GenBank/DDBJ whole genome shotgun (WGS) entry which is preliminary data.</text>
</comment>
<gene>
    <name evidence="2" type="ORF">Rumeso_04017</name>
</gene>
<organism evidence="2 3">
    <name type="scientific">Rubellimicrobium mesophilum DSM 19309</name>
    <dbReference type="NCBI Taxonomy" id="442562"/>
    <lineage>
        <taxon>Bacteria</taxon>
        <taxon>Pseudomonadati</taxon>
        <taxon>Pseudomonadota</taxon>
        <taxon>Alphaproteobacteria</taxon>
        <taxon>Rhodobacterales</taxon>
        <taxon>Roseobacteraceae</taxon>
        <taxon>Rubellimicrobium</taxon>
    </lineage>
</organism>
<evidence type="ECO:0000259" key="1">
    <source>
        <dbReference type="Pfam" id="PF14355"/>
    </source>
</evidence>
<dbReference type="Pfam" id="PF14355">
    <property type="entry name" value="Abi_C"/>
    <property type="match status" value="1"/>
</dbReference>
<evidence type="ECO:0000313" key="2">
    <source>
        <dbReference type="EMBL" id="EYD74421.1"/>
    </source>
</evidence>
<dbReference type="HOGENOM" id="CLU_147159_0_0_5"/>
<protein>
    <submittedName>
        <fullName evidence="2">Abortive phage resistance protein</fullName>
    </submittedName>
</protein>
<dbReference type="InterPro" id="IPR026001">
    <property type="entry name" value="Abi-like_C"/>
</dbReference>
<dbReference type="Proteomes" id="UP000019666">
    <property type="component" value="Unassembled WGS sequence"/>
</dbReference>
<feature type="domain" description="Abortive infection protein-like C-terminal" evidence="1">
    <location>
        <begin position="10"/>
        <end position="87"/>
    </location>
</feature>
<sequence length="102" mass="11036">MAYTDKEDLPKLYDMVAKELNVAPSQHTEEPFRKILGGVTTVVNGLGTLRNRLSDSHGKGAKAPVRPSARHASLAVNMAGALASFIADTHQERKIVNLRTPS</sequence>
<dbReference type="AlphaFoldDB" id="A0A017HJ91"/>
<reference evidence="2 3" key="1">
    <citation type="submission" date="2013-02" db="EMBL/GenBank/DDBJ databases">
        <authorList>
            <person name="Fiebig A."/>
            <person name="Goeker M."/>
            <person name="Klenk H.-P.P."/>
        </authorList>
    </citation>
    <scope>NUCLEOTIDE SEQUENCE [LARGE SCALE GENOMIC DNA]</scope>
    <source>
        <strain evidence="2 3">DSM 19309</strain>
    </source>
</reference>
<dbReference type="EMBL" id="AOSK01000114">
    <property type="protein sequence ID" value="EYD74421.1"/>
    <property type="molecule type" value="Genomic_DNA"/>
</dbReference>
<name>A0A017HJ91_9RHOB</name>
<proteinExistence type="predicted"/>
<keyword evidence="3" id="KW-1185">Reference proteome</keyword>
<accession>A0A017HJ91</accession>